<feature type="region of interest" description="Disordered" evidence="1">
    <location>
        <begin position="27"/>
        <end position="55"/>
    </location>
</feature>
<reference evidence="2" key="1">
    <citation type="submission" date="2020-05" db="EMBL/GenBank/DDBJ databases">
        <title>WGS assembly of Panicum virgatum.</title>
        <authorList>
            <person name="Lovell J.T."/>
            <person name="Jenkins J."/>
            <person name="Shu S."/>
            <person name="Juenger T.E."/>
            <person name="Schmutz J."/>
        </authorList>
    </citation>
    <scope>NUCLEOTIDE SEQUENCE</scope>
    <source>
        <strain evidence="2">AP13</strain>
    </source>
</reference>
<comment type="caution">
    <text evidence="2">The sequence shown here is derived from an EMBL/GenBank/DDBJ whole genome shotgun (WGS) entry which is preliminary data.</text>
</comment>
<evidence type="ECO:0000313" key="3">
    <source>
        <dbReference type="Proteomes" id="UP000823388"/>
    </source>
</evidence>
<sequence>MEGQKKQKLSVFLTCTQDSKGEIAASYPEGGFRVSRGTTASRHGQSMENNGGRGH</sequence>
<keyword evidence="3" id="KW-1185">Reference proteome</keyword>
<evidence type="ECO:0000313" key="2">
    <source>
        <dbReference type="EMBL" id="KAG2630060.1"/>
    </source>
</evidence>
<name>A0A8T0V493_PANVG</name>
<gene>
    <name evidence="2" type="ORF">PVAP13_3KG518101</name>
</gene>
<organism evidence="2 3">
    <name type="scientific">Panicum virgatum</name>
    <name type="common">Blackwell switchgrass</name>
    <dbReference type="NCBI Taxonomy" id="38727"/>
    <lineage>
        <taxon>Eukaryota</taxon>
        <taxon>Viridiplantae</taxon>
        <taxon>Streptophyta</taxon>
        <taxon>Embryophyta</taxon>
        <taxon>Tracheophyta</taxon>
        <taxon>Spermatophyta</taxon>
        <taxon>Magnoliopsida</taxon>
        <taxon>Liliopsida</taxon>
        <taxon>Poales</taxon>
        <taxon>Poaceae</taxon>
        <taxon>PACMAD clade</taxon>
        <taxon>Panicoideae</taxon>
        <taxon>Panicodae</taxon>
        <taxon>Paniceae</taxon>
        <taxon>Panicinae</taxon>
        <taxon>Panicum</taxon>
        <taxon>Panicum sect. Hiantes</taxon>
    </lineage>
</organism>
<feature type="compositionally biased region" description="Polar residues" evidence="1">
    <location>
        <begin position="36"/>
        <end position="49"/>
    </location>
</feature>
<accession>A0A8T0V493</accession>
<proteinExistence type="predicted"/>
<dbReference type="EMBL" id="CM029041">
    <property type="protein sequence ID" value="KAG2630060.1"/>
    <property type="molecule type" value="Genomic_DNA"/>
</dbReference>
<dbReference type="Proteomes" id="UP000823388">
    <property type="component" value="Chromosome 3K"/>
</dbReference>
<evidence type="ECO:0000256" key="1">
    <source>
        <dbReference type="SAM" id="MobiDB-lite"/>
    </source>
</evidence>
<protein>
    <submittedName>
        <fullName evidence="2">Uncharacterized protein</fullName>
    </submittedName>
</protein>
<dbReference type="AlphaFoldDB" id="A0A8T0V493"/>